<dbReference type="InterPro" id="IPR050773">
    <property type="entry name" value="CbxX/CfxQ_RuBisCO_ESX"/>
</dbReference>
<dbReference type="CDD" id="cd00009">
    <property type="entry name" value="AAA"/>
    <property type="match status" value="1"/>
</dbReference>
<dbReference type="GO" id="GO:0016887">
    <property type="term" value="F:ATP hydrolysis activity"/>
    <property type="evidence" value="ECO:0007669"/>
    <property type="project" value="InterPro"/>
</dbReference>
<keyword evidence="3" id="KW-0067">ATP-binding</keyword>
<dbReference type="PANTHER" id="PTHR43392:SF2">
    <property type="entry name" value="AAA-TYPE ATPASE FAMILY PROTEIN _ ANKYRIN REPEAT FAMILY PROTEIN"/>
    <property type="match status" value="1"/>
</dbReference>
<evidence type="ECO:0000313" key="5">
    <source>
        <dbReference type="EMBL" id="QBK86402.1"/>
    </source>
</evidence>
<protein>
    <submittedName>
        <fullName evidence="5">ATPase family protein</fullName>
    </submittedName>
</protein>
<proteinExistence type="inferred from homology"/>
<name>A0A481YT30_9VIRU</name>
<evidence type="ECO:0000256" key="2">
    <source>
        <dbReference type="ARBA" id="ARBA00022741"/>
    </source>
</evidence>
<organism evidence="5">
    <name type="scientific">Marseillevirus LCMAC102</name>
    <dbReference type="NCBI Taxonomy" id="2506603"/>
    <lineage>
        <taxon>Viruses</taxon>
        <taxon>Varidnaviria</taxon>
        <taxon>Bamfordvirae</taxon>
        <taxon>Nucleocytoviricota</taxon>
        <taxon>Megaviricetes</taxon>
        <taxon>Pimascovirales</taxon>
        <taxon>Pimascovirales incertae sedis</taxon>
        <taxon>Marseilleviridae</taxon>
    </lineage>
</organism>
<dbReference type="Gene3D" id="3.40.50.300">
    <property type="entry name" value="P-loop containing nucleotide triphosphate hydrolases"/>
    <property type="match status" value="1"/>
</dbReference>
<dbReference type="InterPro" id="IPR000641">
    <property type="entry name" value="CbxX/CfxQ"/>
</dbReference>
<dbReference type="InterPro" id="IPR003959">
    <property type="entry name" value="ATPase_AAA_core"/>
</dbReference>
<dbReference type="InterPro" id="IPR003593">
    <property type="entry name" value="AAA+_ATPase"/>
</dbReference>
<dbReference type="Pfam" id="PF00004">
    <property type="entry name" value="AAA"/>
    <property type="match status" value="1"/>
</dbReference>
<reference evidence="5" key="1">
    <citation type="journal article" date="2019" name="MBio">
        <title>Virus Genomes from Deep Sea Sediments Expand the Ocean Megavirome and Support Independent Origins of Viral Gigantism.</title>
        <authorList>
            <person name="Backstrom D."/>
            <person name="Yutin N."/>
            <person name="Jorgensen S.L."/>
            <person name="Dharamshi J."/>
            <person name="Homa F."/>
            <person name="Zaremba-Niedwiedzka K."/>
            <person name="Spang A."/>
            <person name="Wolf Y.I."/>
            <person name="Koonin E.V."/>
            <person name="Ettema T.J."/>
        </authorList>
    </citation>
    <scope>NUCLEOTIDE SEQUENCE</scope>
</reference>
<gene>
    <name evidence="5" type="ORF">LCMAC102_01970</name>
</gene>
<dbReference type="InterPro" id="IPR027417">
    <property type="entry name" value="P-loop_NTPase"/>
</dbReference>
<feature type="domain" description="AAA+ ATPase" evidence="4">
    <location>
        <begin position="333"/>
        <end position="473"/>
    </location>
</feature>
<evidence type="ECO:0000256" key="3">
    <source>
        <dbReference type="ARBA" id="ARBA00022840"/>
    </source>
</evidence>
<evidence type="ECO:0000256" key="1">
    <source>
        <dbReference type="ARBA" id="ARBA00010378"/>
    </source>
</evidence>
<accession>A0A481YT30</accession>
<dbReference type="PANTHER" id="PTHR43392">
    <property type="entry name" value="AAA-TYPE ATPASE FAMILY PROTEIN / ANKYRIN REPEAT FAMILY PROTEIN"/>
    <property type="match status" value="1"/>
</dbReference>
<dbReference type="SUPFAM" id="SSF52540">
    <property type="entry name" value="P-loop containing nucleoside triphosphate hydrolases"/>
    <property type="match status" value="1"/>
</dbReference>
<dbReference type="PRINTS" id="PR00819">
    <property type="entry name" value="CBXCFQXSUPER"/>
</dbReference>
<dbReference type="SMART" id="SM00382">
    <property type="entry name" value="AAA"/>
    <property type="match status" value="1"/>
</dbReference>
<comment type="similarity">
    <text evidence="1">Belongs to the CbxX/CfxQ family.</text>
</comment>
<keyword evidence="2" id="KW-0547">Nucleotide-binding</keyword>
<evidence type="ECO:0000259" key="4">
    <source>
        <dbReference type="SMART" id="SM00382"/>
    </source>
</evidence>
<dbReference type="GO" id="GO:0005524">
    <property type="term" value="F:ATP binding"/>
    <property type="evidence" value="ECO:0007669"/>
    <property type="project" value="UniProtKB-KW"/>
</dbReference>
<sequence length="571" mass="64486">MMSASAISSGNNTILVIGLGINSDISINKKCALFTAGPKNSSATLEWSDLTVSKNVPRETFSIIIVYRPEAFLTVGKAIDPRKFNSIISTLQKNGEINIINYDDSDTQKLTDHLVKNNYGCISTKSMTIDKKDKMFNVFRKGIFIPPTSIEMIKEEIAFPPKSTKISKRRQYTHINFQLEPNIPKINITLEQFRNELNNDSFVKSFMESQINLFNFKVNFYKHRLNEIRKDQQRIKTKIQALRLQSVADNIIKEMYPMYDFYAGFIIDLSELIQTIEIRISEIALVRIREKLIDALENEDHGLASIVGRINIKNRIISQLYAFSKSYKTFIKSFNNFCLMGPAGIGKTALAKVIGYVFSKSGILATDTIKTISRADLVGQYVGQTAPRTRAILFETLEGVLFIDEAYQLTPANISLDFGSESITEIVNFVDKFIGMNIVIVAGYEDAMKKRFFPSNEGLSRRFPYQLVLGSYTISELTDILIRFIENSTDLIIDENIGNYLFSIISHLQNTYSTIFSNQAGDMLNLGSSIVKAINSSFTVQWKEGDIYNKQIILCGLTDFLEIKGLSTNLG</sequence>
<dbReference type="EMBL" id="MK500334">
    <property type="protein sequence ID" value="QBK86402.1"/>
    <property type="molecule type" value="Genomic_DNA"/>
</dbReference>